<evidence type="ECO:0000313" key="1">
    <source>
        <dbReference type="EMBL" id="WWT32650.1"/>
    </source>
</evidence>
<proteinExistence type="predicted"/>
<name>A0ABZ2I507_9HYPH</name>
<dbReference type="PROSITE" id="PS00636">
    <property type="entry name" value="DNAJ_1"/>
    <property type="match status" value="1"/>
</dbReference>
<dbReference type="RefSeq" id="WP_338608072.1">
    <property type="nucleotide sequence ID" value="NZ_CP146275.1"/>
</dbReference>
<accession>A0ABZ2I507</accession>
<keyword evidence="2" id="KW-1185">Reference proteome</keyword>
<reference evidence="1 2" key="1">
    <citation type="submission" date="2024-02" db="EMBL/GenBank/DDBJ databases">
        <title>Complete genome sequence of Pelagibacterium nitratireducens ZH15.</title>
        <authorList>
            <person name="Zhao L.H."/>
        </authorList>
    </citation>
    <scope>NUCLEOTIDE SEQUENCE [LARGE SCALE GENOMIC DNA]</scope>
    <source>
        <strain evidence="1 2">ZH15</strain>
    </source>
</reference>
<dbReference type="Proteomes" id="UP001369958">
    <property type="component" value="Chromosome"/>
</dbReference>
<protein>
    <submittedName>
        <fullName evidence="1">Uncharacterized protein</fullName>
    </submittedName>
</protein>
<gene>
    <name evidence="1" type="ORF">V6617_16825</name>
</gene>
<dbReference type="InterPro" id="IPR018253">
    <property type="entry name" value="DnaJ_domain_CS"/>
</dbReference>
<sequence length="262" mass="29234">MFEFQVQRNADGTIALGVSGSDSRAYAAARPAEEFKALNENYNVLANEMDRISIDASKLAEKLKPDAYQEALTERFAAMTDHFQRLQTAVAKVKQDNFDYETNRDLIPQAGPITPEIRDIRARLALISKSELAQKLLDNASLAELDAALRTDGFDALEIDPELRKRLEARRLELAHAEWIRKHISEGIRQKPTLENPTPLAHEINEPELSKIVADASAQRLRRIDDADNAQQFLKQFVNVVAVATATTPANAWAKLMGQSDA</sequence>
<evidence type="ECO:0000313" key="2">
    <source>
        <dbReference type="Proteomes" id="UP001369958"/>
    </source>
</evidence>
<dbReference type="EMBL" id="CP146275">
    <property type="protein sequence ID" value="WWT32650.1"/>
    <property type="molecule type" value="Genomic_DNA"/>
</dbReference>
<organism evidence="1 2">
    <name type="scientific">Pelagibacterium nitratireducens</name>
    <dbReference type="NCBI Taxonomy" id="1046114"/>
    <lineage>
        <taxon>Bacteria</taxon>
        <taxon>Pseudomonadati</taxon>
        <taxon>Pseudomonadota</taxon>
        <taxon>Alphaproteobacteria</taxon>
        <taxon>Hyphomicrobiales</taxon>
        <taxon>Devosiaceae</taxon>
        <taxon>Pelagibacterium</taxon>
    </lineage>
</organism>